<evidence type="ECO:0000256" key="4">
    <source>
        <dbReference type="ARBA" id="ARBA00022840"/>
    </source>
</evidence>
<proteinExistence type="predicted"/>
<keyword evidence="1" id="KW-0547">Nucleotide-binding</keyword>
<feature type="domain" description="Helicase ATP-binding" evidence="5">
    <location>
        <begin position="37"/>
        <end position="205"/>
    </location>
</feature>
<gene>
    <name evidence="6" type="ORF">BROSI_A3233</name>
</gene>
<keyword evidence="2" id="KW-0378">Hydrolase</keyword>
<reference evidence="7" key="1">
    <citation type="journal article" date="2015" name="Genome Announc.">
        <title>Draft Genome Sequence of an Anaerobic Ammonium-Oxidizing Bacterium, "Candidatus Brocadia sinica".</title>
        <authorList>
            <person name="Oshiki M."/>
            <person name="Shinyako-Hata K."/>
            <person name="Satoh H."/>
            <person name="Okabe S."/>
        </authorList>
    </citation>
    <scope>NUCLEOTIDE SEQUENCE [LARGE SCALE GENOMIC DNA]</scope>
    <source>
        <strain evidence="7">JPN1</strain>
    </source>
</reference>
<keyword evidence="7" id="KW-1185">Reference proteome</keyword>
<dbReference type="InterPro" id="IPR011545">
    <property type="entry name" value="DEAD/DEAH_box_helicase_dom"/>
</dbReference>
<dbReference type="SUPFAM" id="SSF52540">
    <property type="entry name" value="P-loop containing nucleoside triphosphate hydrolases"/>
    <property type="match status" value="2"/>
</dbReference>
<dbReference type="InterPro" id="IPR014001">
    <property type="entry name" value="Helicase_ATP-bd"/>
</dbReference>
<accession>A0ABQ0K1M2</accession>
<dbReference type="PANTHER" id="PTHR47961:SF10">
    <property type="entry name" value="ATP-DEPENDENT DNA HELICASE HEL308"/>
    <property type="match status" value="1"/>
</dbReference>
<keyword evidence="3 6" id="KW-0347">Helicase</keyword>
<name>A0ABQ0K1M2_9BACT</name>
<evidence type="ECO:0000313" key="7">
    <source>
        <dbReference type="Proteomes" id="UP000032309"/>
    </source>
</evidence>
<dbReference type="CDD" id="cd18028">
    <property type="entry name" value="DEXHc_archSki2"/>
    <property type="match status" value="1"/>
</dbReference>
<dbReference type="GO" id="GO:0004386">
    <property type="term" value="F:helicase activity"/>
    <property type="evidence" value="ECO:0007669"/>
    <property type="project" value="UniProtKB-KW"/>
</dbReference>
<dbReference type="EMBL" id="BAFN01000001">
    <property type="protein sequence ID" value="GAN34690.1"/>
    <property type="molecule type" value="Genomic_DNA"/>
</dbReference>
<dbReference type="RefSeq" id="WP_052564653.1">
    <property type="nucleotide sequence ID" value="NZ_BAFN01000001.1"/>
</dbReference>
<dbReference type="PROSITE" id="PS51192">
    <property type="entry name" value="HELICASE_ATP_BIND_1"/>
    <property type="match status" value="1"/>
</dbReference>
<dbReference type="Proteomes" id="UP000032309">
    <property type="component" value="Unassembled WGS sequence"/>
</dbReference>
<evidence type="ECO:0000256" key="2">
    <source>
        <dbReference type="ARBA" id="ARBA00022801"/>
    </source>
</evidence>
<dbReference type="PANTHER" id="PTHR47961">
    <property type="entry name" value="DNA POLYMERASE THETA, PUTATIVE (AFU_ORTHOLOGUE AFUA_1G05260)-RELATED"/>
    <property type="match status" value="1"/>
</dbReference>
<dbReference type="InterPro" id="IPR027417">
    <property type="entry name" value="P-loop_NTPase"/>
</dbReference>
<evidence type="ECO:0000256" key="3">
    <source>
        <dbReference type="ARBA" id="ARBA00022806"/>
    </source>
</evidence>
<keyword evidence="4" id="KW-0067">ATP-binding</keyword>
<dbReference type="Gene3D" id="3.40.50.300">
    <property type="entry name" value="P-loop containing nucleotide triphosphate hydrolases"/>
    <property type="match status" value="2"/>
</dbReference>
<protein>
    <submittedName>
        <fullName evidence="6">Superfamily II helicase</fullName>
    </submittedName>
</protein>
<evidence type="ECO:0000313" key="6">
    <source>
        <dbReference type="EMBL" id="GAN34690.1"/>
    </source>
</evidence>
<dbReference type="InterPro" id="IPR050474">
    <property type="entry name" value="Hel308_SKI2-like"/>
</dbReference>
<sequence>MIVDDLHAYGGSKRLTETLVAAGTKELYPPQILAIKEGLLQSQDSFVVAAPTASGKTLIAEMAALRVFLELRGKVAYLVPLRTLAREKYDDFLKKYKDTGMKVVQSTGDYDTADPWLYKADLIVTTNEKMDSLIRHRASWLRDISLVVADEIHLLGDPYRGPTLEVVLTRLRWMNPGLRFIALSATIPNAPEIAQWLGAHLIESDWRPVPLKEGVYFNDAITFRDGSIIQVKKESALDVVNLSLETIKDGGQALIFANTRKSTETVAHEVASDVTKLIPKSCKQGEALLQD</sequence>
<comment type="caution">
    <text evidence="6">The sequence shown here is derived from an EMBL/GenBank/DDBJ whole genome shotgun (WGS) entry which is preliminary data.</text>
</comment>
<evidence type="ECO:0000256" key="1">
    <source>
        <dbReference type="ARBA" id="ARBA00022741"/>
    </source>
</evidence>
<evidence type="ECO:0000259" key="5">
    <source>
        <dbReference type="PROSITE" id="PS51192"/>
    </source>
</evidence>
<organism evidence="6 7">
    <name type="scientific">Candidatus Brocadia sinica JPN1</name>
    <dbReference type="NCBI Taxonomy" id="1197129"/>
    <lineage>
        <taxon>Bacteria</taxon>
        <taxon>Pseudomonadati</taxon>
        <taxon>Planctomycetota</taxon>
        <taxon>Candidatus Brocadiia</taxon>
        <taxon>Candidatus Brocadiales</taxon>
        <taxon>Candidatus Brocadiaceae</taxon>
        <taxon>Candidatus Brocadia</taxon>
    </lineage>
</organism>
<dbReference type="Pfam" id="PF00270">
    <property type="entry name" value="DEAD"/>
    <property type="match status" value="1"/>
</dbReference>
<dbReference type="SMART" id="SM00487">
    <property type="entry name" value="DEXDc"/>
    <property type="match status" value="1"/>
</dbReference>